<dbReference type="InterPro" id="IPR020568">
    <property type="entry name" value="Ribosomal_Su5_D2-typ_SF"/>
</dbReference>
<evidence type="ECO:0000313" key="11">
    <source>
        <dbReference type="EMBL" id="VAW10008.1"/>
    </source>
</evidence>
<dbReference type="Pfam" id="PF00288">
    <property type="entry name" value="GHMP_kinases_N"/>
    <property type="match status" value="1"/>
</dbReference>
<comment type="similarity">
    <text evidence="1">Belongs to the GHMP kinase family. IspE subfamily.</text>
</comment>
<keyword evidence="6" id="KW-0067">ATP-binding</keyword>
<evidence type="ECO:0000256" key="3">
    <source>
        <dbReference type="ARBA" id="ARBA00022679"/>
    </source>
</evidence>
<keyword evidence="5 11" id="KW-0418">Kinase</keyword>
<evidence type="ECO:0000256" key="2">
    <source>
        <dbReference type="ARBA" id="ARBA00012052"/>
    </source>
</evidence>
<dbReference type="GO" id="GO:0016114">
    <property type="term" value="P:terpenoid biosynthetic process"/>
    <property type="evidence" value="ECO:0007669"/>
    <property type="project" value="InterPro"/>
</dbReference>
<dbReference type="AlphaFoldDB" id="A0A3B0SWT6"/>
<dbReference type="InterPro" id="IPR004424">
    <property type="entry name" value="IspE"/>
</dbReference>
<evidence type="ECO:0000256" key="8">
    <source>
        <dbReference type="SAM" id="MobiDB-lite"/>
    </source>
</evidence>
<sequence>MHAAPADTNTLRIDGPEAPALLPEGEAGGSAQNLVLRAAEAFERVFGGGAHAFTLEKHLPVASGIGGGSADAAAVLRLLARARGVDIAEPALGKVALALGADIPMCLASRGARIGGIGERINPVQGLDGLIVVAVNPRQPVSTPSVFKSLGVPPGRHRTSDQAQRHDLPTADWLAAIGQSGNDLEAPARVFAPAIGEAREALTAMPGCRLARMSGSGATVFGLFEALDQAARAAKNLGARYPRWWVKTGHLF</sequence>
<evidence type="ECO:0000256" key="1">
    <source>
        <dbReference type="ARBA" id="ARBA00009684"/>
    </source>
</evidence>
<gene>
    <name evidence="11" type="ORF">MNBD_ALPHA09-1642</name>
</gene>
<keyword evidence="3 11" id="KW-0808">Transferase</keyword>
<dbReference type="PANTHER" id="PTHR43527">
    <property type="entry name" value="4-DIPHOSPHOCYTIDYL-2-C-METHYL-D-ERYTHRITOL KINASE, CHLOROPLASTIC"/>
    <property type="match status" value="1"/>
</dbReference>
<dbReference type="PANTHER" id="PTHR43527:SF2">
    <property type="entry name" value="4-DIPHOSPHOCYTIDYL-2-C-METHYL-D-ERYTHRITOL KINASE, CHLOROPLASTIC"/>
    <property type="match status" value="1"/>
</dbReference>
<dbReference type="GO" id="GO:0050515">
    <property type="term" value="F:4-(cytidine 5'-diphospho)-2-C-methyl-D-erythritol kinase activity"/>
    <property type="evidence" value="ECO:0007669"/>
    <property type="project" value="UniProtKB-EC"/>
</dbReference>
<evidence type="ECO:0000256" key="4">
    <source>
        <dbReference type="ARBA" id="ARBA00022741"/>
    </source>
</evidence>
<organism evidence="11">
    <name type="scientific">hydrothermal vent metagenome</name>
    <dbReference type="NCBI Taxonomy" id="652676"/>
    <lineage>
        <taxon>unclassified sequences</taxon>
        <taxon>metagenomes</taxon>
        <taxon>ecological metagenomes</taxon>
    </lineage>
</organism>
<dbReference type="HAMAP" id="MF_00061">
    <property type="entry name" value="IspE"/>
    <property type="match status" value="1"/>
</dbReference>
<dbReference type="PIRSF" id="PIRSF010376">
    <property type="entry name" value="IspE"/>
    <property type="match status" value="1"/>
</dbReference>
<reference evidence="11" key="1">
    <citation type="submission" date="2018-06" db="EMBL/GenBank/DDBJ databases">
        <authorList>
            <person name="Zhirakovskaya E."/>
        </authorList>
    </citation>
    <scope>NUCLEOTIDE SEQUENCE</scope>
</reference>
<proteinExistence type="inferred from homology"/>
<protein>
    <recommendedName>
        <fullName evidence="2">4-(cytidine 5'-diphospho)-2-C-methyl-D-erythritol kinase</fullName>
        <ecNumber evidence="2">2.7.1.148</ecNumber>
    </recommendedName>
    <alternativeName>
        <fullName evidence="7">4-(cytidine-5'-diphospho)-2-C-methyl-D-erythritol kinase</fullName>
    </alternativeName>
</protein>
<feature type="domain" description="GHMP kinase N-terminal" evidence="9">
    <location>
        <begin position="33"/>
        <end position="108"/>
    </location>
</feature>
<dbReference type="NCBIfam" id="NF011202">
    <property type="entry name" value="PRK14608.1"/>
    <property type="match status" value="1"/>
</dbReference>
<accession>A0A3B0SWT6</accession>
<name>A0A3B0SWT6_9ZZZZ</name>
<dbReference type="InterPro" id="IPR006204">
    <property type="entry name" value="GHMP_kinase_N_dom"/>
</dbReference>
<dbReference type="Gene3D" id="3.30.230.10">
    <property type="match status" value="1"/>
</dbReference>
<dbReference type="EMBL" id="UOEM01000002">
    <property type="protein sequence ID" value="VAW10008.1"/>
    <property type="molecule type" value="Genomic_DNA"/>
</dbReference>
<dbReference type="InterPro" id="IPR036554">
    <property type="entry name" value="GHMP_kinase_C_sf"/>
</dbReference>
<evidence type="ECO:0000256" key="6">
    <source>
        <dbReference type="ARBA" id="ARBA00022840"/>
    </source>
</evidence>
<evidence type="ECO:0000256" key="5">
    <source>
        <dbReference type="ARBA" id="ARBA00022777"/>
    </source>
</evidence>
<dbReference type="InterPro" id="IPR013750">
    <property type="entry name" value="GHMP_kinase_C_dom"/>
</dbReference>
<dbReference type="EC" id="2.7.1.148" evidence="2"/>
<feature type="domain" description="GHMP kinase C-terminal" evidence="10">
    <location>
        <begin position="178"/>
        <end position="242"/>
    </location>
</feature>
<feature type="region of interest" description="Disordered" evidence="8">
    <location>
        <begin position="1"/>
        <end position="24"/>
    </location>
</feature>
<dbReference type="Gene3D" id="3.30.70.890">
    <property type="entry name" value="GHMP kinase, C-terminal domain"/>
    <property type="match status" value="1"/>
</dbReference>
<dbReference type="Pfam" id="PF08544">
    <property type="entry name" value="GHMP_kinases_C"/>
    <property type="match status" value="1"/>
</dbReference>
<dbReference type="InterPro" id="IPR014721">
    <property type="entry name" value="Ribsml_uS5_D2-typ_fold_subgr"/>
</dbReference>
<evidence type="ECO:0000259" key="9">
    <source>
        <dbReference type="Pfam" id="PF00288"/>
    </source>
</evidence>
<dbReference type="GO" id="GO:0005524">
    <property type="term" value="F:ATP binding"/>
    <property type="evidence" value="ECO:0007669"/>
    <property type="project" value="UniProtKB-KW"/>
</dbReference>
<keyword evidence="4" id="KW-0547">Nucleotide-binding</keyword>
<dbReference type="SUPFAM" id="SSF55060">
    <property type="entry name" value="GHMP Kinase, C-terminal domain"/>
    <property type="match status" value="1"/>
</dbReference>
<dbReference type="SUPFAM" id="SSF54211">
    <property type="entry name" value="Ribosomal protein S5 domain 2-like"/>
    <property type="match status" value="1"/>
</dbReference>
<evidence type="ECO:0000256" key="7">
    <source>
        <dbReference type="ARBA" id="ARBA00032554"/>
    </source>
</evidence>
<evidence type="ECO:0000259" key="10">
    <source>
        <dbReference type="Pfam" id="PF08544"/>
    </source>
</evidence>